<name>A0A4V3D361_9FLAO</name>
<dbReference type="AlphaFoldDB" id="A0A4V3D361"/>
<protein>
    <recommendedName>
        <fullName evidence="3">Na(+)-translocating NADH-quinone reductase subunit F</fullName>
    </recommendedName>
</protein>
<gene>
    <name evidence="1" type="ORF">DFQ07_0754</name>
</gene>
<proteinExistence type="predicted"/>
<evidence type="ECO:0000313" key="1">
    <source>
        <dbReference type="EMBL" id="TDQ28384.1"/>
    </source>
</evidence>
<evidence type="ECO:0000313" key="2">
    <source>
        <dbReference type="Proteomes" id="UP000295390"/>
    </source>
</evidence>
<evidence type="ECO:0008006" key="3">
    <source>
        <dbReference type="Google" id="ProtNLM"/>
    </source>
</evidence>
<dbReference type="Proteomes" id="UP000295390">
    <property type="component" value="Unassembled WGS sequence"/>
</dbReference>
<dbReference type="OrthoDB" id="1144234at2"/>
<accession>A0A4V3D361</accession>
<keyword evidence="2" id="KW-1185">Reference proteome</keyword>
<dbReference type="EMBL" id="SNYH01000002">
    <property type="protein sequence ID" value="TDQ28384.1"/>
    <property type="molecule type" value="Genomic_DNA"/>
</dbReference>
<comment type="caution">
    <text evidence="1">The sequence shown here is derived from an EMBL/GenBank/DDBJ whole genome shotgun (WGS) entry which is preliminary data.</text>
</comment>
<reference evidence="1 2" key="1">
    <citation type="submission" date="2019-03" db="EMBL/GenBank/DDBJ databases">
        <title>Genomic Encyclopedia of Type Strains, Phase III (KMG-III): the genomes of soil and plant-associated and newly described type strains.</title>
        <authorList>
            <person name="Whitman W."/>
        </authorList>
    </citation>
    <scope>NUCLEOTIDE SEQUENCE [LARGE SCALE GENOMIC DNA]</scope>
    <source>
        <strain evidence="1 2">CECT 8283</strain>
    </source>
</reference>
<dbReference type="RefSeq" id="WP_133534932.1">
    <property type="nucleotide sequence ID" value="NZ_SNYH01000002.1"/>
</dbReference>
<sequence length="153" mass="17469">METPKRLEQALIKLYNAFHNNELNPECCSACAVGNILDNRDSWKHLTNGHGSLELSYVGRVHQNLGRKFNGYSPLELLQIEKVFLEACGFVVPLCHYNPKPQDPTNKETLFNGLCAVVAHLCKLDNVANVMDYSKIFEYEKDTPVYQFDVIYE</sequence>
<organism evidence="1 2">
    <name type="scientific">Tenacibaculum caenipelagi</name>
    <dbReference type="NCBI Taxonomy" id="1325435"/>
    <lineage>
        <taxon>Bacteria</taxon>
        <taxon>Pseudomonadati</taxon>
        <taxon>Bacteroidota</taxon>
        <taxon>Flavobacteriia</taxon>
        <taxon>Flavobacteriales</taxon>
        <taxon>Flavobacteriaceae</taxon>
        <taxon>Tenacibaculum</taxon>
    </lineage>
</organism>